<dbReference type="Gene3D" id="1.10.10.10">
    <property type="entry name" value="Winged helix-like DNA-binding domain superfamily/Winged helix DNA-binding domain"/>
    <property type="match status" value="1"/>
</dbReference>
<dbReference type="InterPro" id="IPR000792">
    <property type="entry name" value="Tscrpt_reg_LuxR_C"/>
</dbReference>
<feature type="domain" description="HTH luxR-type" evidence="1">
    <location>
        <begin position="185"/>
        <end position="242"/>
    </location>
</feature>
<dbReference type="RefSeq" id="WP_253354138.1">
    <property type="nucleotide sequence ID" value="NZ_JAMKHX010000002.1"/>
</dbReference>
<evidence type="ECO:0000259" key="1">
    <source>
        <dbReference type="SMART" id="SM00421"/>
    </source>
</evidence>
<dbReference type="SUPFAM" id="SSF46894">
    <property type="entry name" value="C-terminal effector domain of the bipartite response regulators"/>
    <property type="match status" value="1"/>
</dbReference>
<dbReference type="AlphaFoldDB" id="A0A839PYF8"/>
<accession>A0A839PYF8</accession>
<organism evidence="2 3">
    <name type="scientific">Terracoccus luteus</name>
    <dbReference type="NCBI Taxonomy" id="53356"/>
    <lineage>
        <taxon>Bacteria</taxon>
        <taxon>Bacillati</taxon>
        <taxon>Actinomycetota</taxon>
        <taxon>Actinomycetes</taxon>
        <taxon>Micrococcales</taxon>
        <taxon>Intrasporangiaceae</taxon>
        <taxon>Terracoccus</taxon>
    </lineage>
</organism>
<sequence>MTASLPPRPQEGPGEYAEITGLATEFISRMFEFERAVLSGREVEGLSLLGDNDGRLHERLDELQRRTRESVWNMQPWLNFDPYDPYDELNARSRSVGHQVRLILPPSGLTRNPLISSKYPIVRIGPVPLPLMVIDGSVIVYEGSRAPNSNMTVWVLTRPDWVAPALAMWSAAWEVSRPALDDPSRPPLSARQYAVACFLAQGLGDDAIARKVAVSRRTVASDVRVVMDLVGAQTRFQAGTRLGSMAYTVDRS</sequence>
<reference evidence="2 3" key="1">
    <citation type="submission" date="2020-08" db="EMBL/GenBank/DDBJ databases">
        <title>Genomic Encyclopedia of Type Strains, Phase IV (KMG-V): Genome sequencing to study the core and pangenomes of soil and plant-associated prokaryotes.</title>
        <authorList>
            <person name="Whitman W."/>
        </authorList>
    </citation>
    <scope>NUCLEOTIDE SEQUENCE [LARGE SCALE GENOMIC DNA]</scope>
    <source>
        <strain evidence="2 3">B3ACCR2</strain>
    </source>
</reference>
<dbReference type="InterPro" id="IPR016032">
    <property type="entry name" value="Sig_transdc_resp-reg_C-effctor"/>
</dbReference>
<evidence type="ECO:0000313" key="3">
    <source>
        <dbReference type="Proteomes" id="UP000590811"/>
    </source>
</evidence>
<dbReference type="InterPro" id="IPR036388">
    <property type="entry name" value="WH-like_DNA-bd_sf"/>
</dbReference>
<dbReference type="GO" id="GO:0006355">
    <property type="term" value="P:regulation of DNA-templated transcription"/>
    <property type="evidence" value="ECO:0007669"/>
    <property type="project" value="InterPro"/>
</dbReference>
<gene>
    <name evidence="2" type="ORF">FHW14_000961</name>
</gene>
<proteinExistence type="predicted"/>
<keyword evidence="2" id="KW-0238">DNA-binding</keyword>
<protein>
    <submittedName>
        <fullName evidence="2">DNA-binding CsgD family transcriptional regulator</fullName>
    </submittedName>
</protein>
<dbReference type="GO" id="GO:0003677">
    <property type="term" value="F:DNA binding"/>
    <property type="evidence" value="ECO:0007669"/>
    <property type="project" value="UniProtKB-KW"/>
</dbReference>
<dbReference type="Proteomes" id="UP000590811">
    <property type="component" value="Unassembled WGS sequence"/>
</dbReference>
<dbReference type="EMBL" id="JACHVT010000002">
    <property type="protein sequence ID" value="MBB2985812.1"/>
    <property type="molecule type" value="Genomic_DNA"/>
</dbReference>
<name>A0A839PYF8_9MICO</name>
<dbReference type="SMART" id="SM00421">
    <property type="entry name" value="HTH_LUXR"/>
    <property type="match status" value="1"/>
</dbReference>
<evidence type="ECO:0000313" key="2">
    <source>
        <dbReference type="EMBL" id="MBB2985812.1"/>
    </source>
</evidence>
<comment type="caution">
    <text evidence="2">The sequence shown here is derived from an EMBL/GenBank/DDBJ whole genome shotgun (WGS) entry which is preliminary data.</text>
</comment>